<evidence type="ECO:0000256" key="2">
    <source>
        <dbReference type="ARBA" id="ARBA00022679"/>
    </source>
</evidence>
<evidence type="ECO:0000256" key="4">
    <source>
        <dbReference type="ARBA" id="ARBA00022777"/>
    </source>
</evidence>
<dbReference type="InterPro" id="IPR038286">
    <property type="entry name" value="IPK_sf"/>
</dbReference>
<dbReference type="InterPro" id="IPR005522">
    <property type="entry name" value="IPK"/>
</dbReference>
<dbReference type="AlphaFoldDB" id="A0A8S1HB79"/>
<accession>A0A8S1HB79</accession>
<evidence type="ECO:0000256" key="7">
    <source>
        <dbReference type="ARBA" id="ARBA00036525"/>
    </source>
</evidence>
<evidence type="ECO:0000313" key="10">
    <source>
        <dbReference type="Proteomes" id="UP000835052"/>
    </source>
</evidence>
<dbReference type="EC" id="2.7.-.-" evidence="8"/>
<protein>
    <recommendedName>
        <fullName evidence="8">Kinase</fullName>
        <ecNumber evidence="8">2.7.-.-</ecNumber>
    </recommendedName>
</protein>
<dbReference type="PANTHER" id="PTHR12400:SF51">
    <property type="entry name" value="INOSITOL POLYPHOSPHATE MULTIKINASE"/>
    <property type="match status" value="1"/>
</dbReference>
<evidence type="ECO:0000256" key="5">
    <source>
        <dbReference type="ARBA" id="ARBA00022840"/>
    </source>
</evidence>
<evidence type="ECO:0000313" key="9">
    <source>
        <dbReference type="EMBL" id="CAD6191881.1"/>
    </source>
</evidence>
<dbReference type="EMBL" id="CAJGYM010000024">
    <property type="protein sequence ID" value="CAD6191881.1"/>
    <property type="molecule type" value="Genomic_DNA"/>
</dbReference>
<dbReference type="Proteomes" id="UP000835052">
    <property type="component" value="Unassembled WGS sequence"/>
</dbReference>
<reference evidence="9" key="1">
    <citation type="submission" date="2020-10" db="EMBL/GenBank/DDBJ databases">
        <authorList>
            <person name="Kikuchi T."/>
        </authorList>
    </citation>
    <scope>NUCLEOTIDE SEQUENCE</scope>
    <source>
        <strain evidence="9">NKZ352</strain>
    </source>
</reference>
<dbReference type="GO" id="GO:0005737">
    <property type="term" value="C:cytoplasm"/>
    <property type="evidence" value="ECO:0007669"/>
    <property type="project" value="TreeGrafter"/>
</dbReference>
<keyword evidence="10" id="KW-1185">Reference proteome</keyword>
<dbReference type="OrthoDB" id="338650at2759"/>
<evidence type="ECO:0000256" key="8">
    <source>
        <dbReference type="RuleBase" id="RU363090"/>
    </source>
</evidence>
<sequence>MPIESLPDHYEWFSDQIAGHHPSVIKNGRREIGLLKFPGSKEILKPKQDAERGDREVALYQLLAGPSCRLRNSTRSATKSSLEEVDDMAVGESASNASIASSSVGEEESVSAYFEEVRADDVETLRELTVNFYGLQILPIDGETHEFMILEDVTASYRLPAILDVKMGLVTYDPNASESKKTKETVKYPPQAFLGCRLLGYRIHAAPGQVVVRDKDWGKSFDEKTFPNGLREFFSGRSGAPDQNQAMREVVHEAITALEPIRQFFKDQRSFQFFASSLLFVYEADITKPIRMRIVMIDFSHAFSSSGKPDENYLAGLEKLNQELENFLV</sequence>
<dbReference type="GO" id="GO:0005634">
    <property type="term" value="C:nucleus"/>
    <property type="evidence" value="ECO:0007669"/>
    <property type="project" value="TreeGrafter"/>
</dbReference>
<comment type="catalytic activity">
    <reaction evidence="6">
        <text>1D-myo-inositol 1,4,5-trisphosphate + 2 ATP = 1D-myo-inositol 1,3,4,5,6-pentakisphosphate + 2 ADP + 2 H(+)</text>
        <dbReference type="Rhea" id="RHEA:32359"/>
        <dbReference type="ChEBI" id="CHEBI:15378"/>
        <dbReference type="ChEBI" id="CHEBI:30616"/>
        <dbReference type="ChEBI" id="CHEBI:57733"/>
        <dbReference type="ChEBI" id="CHEBI:203600"/>
        <dbReference type="ChEBI" id="CHEBI:456216"/>
        <dbReference type="EC" id="2.7.1.151"/>
    </reaction>
</comment>
<evidence type="ECO:0000256" key="6">
    <source>
        <dbReference type="ARBA" id="ARBA00036164"/>
    </source>
</evidence>
<dbReference type="GO" id="GO:0051765">
    <property type="term" value="F:inositol tetrakisphosphate kinase activity"/>
    <property type="evidence" value="ECO:0007669"/>
    <property type="project" value="TreeGrafter"/>
</dbReference>
<dbReference type="SUPFAM" id="SSF56104">
    <property type="entry name" value="SAICAR synthase-like"/>
    <property type="match status" value="1"/>
</dbReference>
<organism evidence="9 10">
    <name type="scientific">Caenorhabditis auriculariae</name>
    <dbReference type="NCBI Taxonomy" id="2777116"/>
    <lineage>
        <taxon>Eukaryota</taxon>
        <taxon>Metazoa</taxon>
        <taxon>Ecdysozoa</taxon>
        <taxon>Nematoda</taxon>
        <taxon>Chromadorea</taxon>
        <taxon>Rhabditida</taxon>
        <taxon>Rhabditina</taxon>
        <taxon>Rhabditomorpha</taxon>
        <taxon>Rhabditoidea</taxon>
        <taxon>Rhabditidae</taxon>
        <taxon>Peloderinae</taxon>
        <taxon>Caenorhabditis</taxon>
    </lineage>
</organism>
<keyword evidence="5" id="KW-0067">ATP-binding</keyword>
<comment type="catalytic activity">
    <reaction evidence="7">
        <text>1D-myo-inositol 1,3,4,6-tetrakisphosphate + ATP = 1D-myo-inositol 1,3,4,5,6-pentakisphosphate + ADP + H(+)</text>
        <dbReference type="Rhea" id="RHEA:12717"/>
        <dbReference type="ChEBI" id="CHEBI:15378"/>
        <dbReference type="ChEBI" id="CHEBI:30616"/>
        <dbReference type="ChEBI" id="CHEBI:57660"/>
        <dbReference type="ChEBI" id="CHEBI:57733"/>
        <dbReference type="ChEBI" id="CHEBI:456216"/>
        <dbReference type="EC" id="2.7.1.140"/>
    </reaction>
</comment>
<comment type="caution">
    <text evidence="9">The sequence shown here is derived from an EMBL/GenBank/DDBJ whole genome shotgun (WGS) entry which is preliminary data.</text>
</comment>
<keyword evidence="3" id="KW-0547">Nucleotide-binding</keyword>
<gene>
    <name evidence="9" type="ORF">CAUJ_LOCUS7800</name>
</gene>
<dbReference type="GO" id="GO:0008440">
    <property type="term" value="F:inositol-1,4,5-trisphosphate 3-kinase activity"/>
    <property type="evidence" value="ECO:0007669"/>
    <property type="project" value="TreeGrafter"/>
</dbReference>
<proteinExistence type="inferred from homology"/>
<dbReference type="GO" id="GO:0005524">
    <property type="term" value="F:ATP binding"/>
    <property type="evidence" value="ECO:0007669"/>
    <property type="project" value="UniProtKB-KW"/>
</dbReference>
<dbReference type="Gene3D" id="3.30.470.160">
    <property type="entry name" value="Inositol polyphosphate kinase"/>
    <property type="match status" value="1"/>
</dbReference>
<name>A0A8S1HB79_9PELO</name>
<comment type="similarity">
    <text evidence="1 8">Belongs to the inositol phosphokinase (IPK) family.</text>
</comment>
<keyword evidence="2 8" id="KW-0808">Transferase</keyword>
<evidence type="ECO:0000256" key="1">
    <source>
        <dbReference type="ARBA" id="ARBA00007374"/>
    </source>
</evidence>
<dbReference type="GO" id="GO:0032958">
    <property type="term" value="P:inositol phosphate biosynthetic process"/>
    <property type="evidence" value="ECO:0007669"/>
    <property type="project" value="InterPro"/>
</dbReference>
<dbReference type="PANTHER" id="PTHR12400">
    <property type="entry name" value="INOSITOL POLYPHOSPHATE KINASE"/>
    <property type="match status" value="1"/>
</dbReference>
<evidence type="ECO:0000256" key="3">
    <source>
        <dbReference type="ARBA" id="ARBA00022741"/>
    </source>
</evidence>
<dbReference type="Pfam" id="PF03770">
    <property type="entry name" value="IPK"/>
    <property type="match status" value="1"/>
</dbReference>
<keyword evidence="4 8" id="KW-0418">Kinase</keyword>